<organism evidence="2 3">
    <name type="scientific">Saccharophagus degradans (strain 2-40 / ATCC 43961 / DSM 17024)</name>
    <dbReference type="NCBI Taxonomy" id="203122"/>
    <lineage>
        <taxon>Bacteria</taxon>
        <taxon>Pseudomonadati</taxon>
        <taxon>Pseudomonadota</taxon>
        <taxon>Gammaproteobacteria</taxon>
        <taxon>Cellvibrionales</taxon>
        <taxon>Cellvibrionaceae</taxon>
        <taxon>Saccharophagus</taxon>
    </lineage>
</organism>
<dbReference type="GeneID" id="98615421"/>
<sequence>MPFTPVHMGPGILLKAVLQGSFSLMVFGWAQIVMDIQPLLVLLTGEGHLHGFSHTFVGASLLAIFAAVTGKYLAPFGLFVLRIPRTKEIVFRWWVVGLSAFIGCFSHVVLDSIMHADMQPFYPFAPNNPMLKSISVEALHKLCLYSGLAGAAIYYAVLWFNIKRANN</sequence>
<feature type="transmembrane region" description="Helical" evidence="1">
    <location>
        <begin position="93"/>
        <end position="110"/>
    </location>
</feature>
<keyword evidence="1" id="KW-0812">Transmembrane</keyword>
<reference evidence="2 3" key="1">
    <citation type="journal article" date="2008" name="PLoS Genet.">
        <title>Complete genome sequence of the complex carbohydrate-degrading marine bacterium, Saccharophagus degradans strain 2-40 T.</title>
        <authorList>
            <person name="Weiner R.M."/>
            <person name="Taylor L.E.II."/>
            <person name="Henrissat B."/>
            <person name="Hauser L."/>
            <person name="Land M."/>
            <person name="Coutinho P.M."/>
            <person name="Rancurel C."/>
            <person name="Saunders E.H."/>
            <person name="Longmire A.G."/>
            <person name="Zhang H."/>
            <person name="Bayer E.A."/>
            <person name="Gilbert H.J."/>
            <person name="Larimer F."/>
            <person name="Zhulin I.B."/>
            <person name="Ekborg N.A."/>
            <person name="Lamed R."/>
            <person name="Richardson P.M."/>
            <person name="Borovok I."/>
            <person name="Hutcheson S."/>
        </authorList>
    </citation>
    <scope>NUCLEOTIDE SEQUENCE [LARGE SCALE GENOMIC DNA]</scope>
    <source>
        <strain evidence="3">2-40 / ATCC 43961 / DSM 17024</strain>
    </source>
</reference>
<feature type="transmembrane region" description="Helical" evidence="1">
    <location>
        <begin position="138"/>
        <end position="162"/>
    </location>
</feature>
<dbReference type="RefSeq" id="WP_011470289.1">
    <property type="nucleotide sequence ID" value="NC_007912.1"/>
</dbReference>
<dbReference type="Pfam" id="PF04307">
    <property type="entry name" value="YdjM"/>
    <property type="match status" value="1"/>
</dbReference>
<dbReference type="AlphaFoldDB" id="Q21E05"/>
<evidence type="ECO:0000256" key="1">
    <source>
        <dbReference type="SAM" id="Phobius"/>
    </source>
</evidence>
<evidence type="ECO:0000313" key="2">
    <source>
        <dbReference type="EMBL" id="ABD83074.1"/>
    </source>
</evidence>
<proteinExistence type="predicted"/>
<dbReference type="HOGENOM" id="CLU_130792_0_0_6"/>
<dbReference type="Proteomes" id="UP000001947">
    <property type="component" value="Chromosome"/>
</dbReference>
<gene>
    <name evidence="2" type="ordered locus">Sde_3819</name>
</gene>
<dbReference type="STRING" id="203122.Sde_3819"/>
<dbReference type="InterPro" id="IPR007404">
    <property type="entry name" value="YdjM-like"/>
</dbReference>
<dbReference type="KEGG" id="sde:Sde_3819"/>
<evidence type="ECO:0008006" key="4">
    <source>
        <dbReference type="Google" id="ProtNLM"/>
    </source>
</evidence>
<accession>Q21E05</accession>
<name>Q21E05_SACD2</name>
<evidence type="ECO:0000313" key="3">
    <source>
        <dbReference type="Proteomes" id="UP000001947"/>
    </source>
</evidence>
<feature type="transmembrane region" description="Helical" evidence="1">
    <location>
        <begin position="12"/>
        <end position="32"/>
    </location>
</feature>
<protein>
    <recommendedName>
        <fullName evidence="4">Membrane-bound metal-dependent hydrolase</fullName>
    </recommendedName>
</protein>
<dbReference type="OrthoDB" id="272996at2"/>
<keyword evidence="3" id="KW-1185">Reference proteome</keyword>
<keyword evidence="1" id="KW-0472">Membrane</keyword>
<feature type="transmembrane region" description="Helical" evidence="1">
    <location>
        <begin position="52"/>
        <end position="81"/>
    </location>
</feature>
<keyword evidence="1" id="KW-1133">Transmembrane helix</keyword>
<dbReference type="EMBL" id="CP000282">
    <property type="protein sequence ID" value="ABD83074.1"/>
    <property type="molecule type" value="Genomic_DNA"/>
</dbReference>
<dbReference type="eggNOG" id="ENOG5030HQZ">
    <property type="taxonomic scope" value="Bacteria"/>
</dbReference>